<dbReference type="AlphaFoldDB" id="A0A7J8CHK7"/>
<sequence>MGAGTPVINHCSLPHRPRPPVRPPCPLAATHYRLSPLSMLDLGSALGLWVLASEETQPLRASGPRRVHKQRSDSLSRVRAATVTRFWCGAQSKMKAKGSRPGRRRGMAASVDNPAPRGPGTSRLSSCLSVRRPPSWPESKPRSFPSWHLSAWHRAGPWKAQRECS</sequence>
<comment type="caution">
    <text evidence="2">The sequence shown here is derived from an EMBL/GenBank/DDBJ whole genome shotgun (WGS) entry which is preliminary data.</text>
</comment>
<reference evidence="2 3" key="1">
    <citation type="journal article" date="2020" name="Nature">
        <title>Six reference-quality genomes reveal evolution of bat adaptations.</title>
        <authorList>
            <person name="Jebb D."/>
            <person name="Huang Z."/>
            <person name="Pippel M."/>
            <person name="Hughes G.M."/>
            <person name="Lavrichenko K."/>
            <person name="Devanna P."/>
            <person name="Winkler S."/>
            <person name="Jermiin L.S."/>
            <person name="Skirmuntt E.C."/>
            <person name="Katzourakis A."/>
            <person name="Burkitt-Gray L."/>
            <person name="Ray D.A."/>
            <person name="Sullivan K.A.M."/>
            <person name="Roscito J.G."/>
            <person name="Kirilenko B.M."/>
            <person name="Davalos L.M."/>
            <person name="Corthals A.P."/>
            <person name="Power M.L."/>
            <person name="Jones G."/>
            <person name="Ransome R.D."/>
            <person name="Dechmann D.K.N."/>
            <person name="Locatelli A.G."/>
            <person name="Puechmaille S.J."/>
            <person name="Fedrigo O."/>
            <person name="Jarvis E.D."/>
            <person name="Hiller M."/>
            <person name="Vernes S.C."/>
            <person name="Myers E.W."/>
            <person name="Teeling E.C."/>
        </authorList>
    </citation>
    <scope>NUCLEOTIDE SEQUENCE [LARGE SCALE GENOMIC DNA]</scope>
    <source>
        <strain evidence="2">MRouAeg1</strain>
        <tissue evidence="2">Muscle</tissue>
    </source>
</reference>
<proteinExistence type="predicted"/>
<keyword evidence="3" id="KW-1185">Reference proteome</keyword>
<gene>
    <name evidence="2" type="ORF">HJG63_008954</name>
</gene>
<dbReference type="Proteomes" id="UP000593571">
    <property type="component" value="Unassembled WGS sequence"/>
</dbReference>
<evidence type="ECO:0000313" key="3">
    <source>
        <dbReference type="Proteomes" id="UP000593571"/>
    </source>
</evidence>
<accession>A0A7J8CHK7</accession>
<organism evidence="2 3">
    <name type="scientific">Rousettus aegyptiacus</name>
    <name type="common">Egyptian fruit bat</name>
    <name type="synonym">Pteropus aegyptiacus</name>
    <dbReference type="NCBI Taxonomy" id="9407"/>
    <lineage>
        <taxon>Eukaryota</taxon>
        <taxon>Metazoa</taxon>
        <taxon>Chordata</taxon>
        <taxon>Craniata</taxon>
        <taxon>Vertebrata</taxon>
        <taxon>Euteleostomi</taxon>
        <taxon>Mammalia</taxon>
        <taxon>Eutheria</taxon>
        <taxon>Laurasiatheria</taxon>
        <taxon>Chiroptera</taxon>
        <taxon>Yinpterochiroptera</taxon>
        <taxon>Pteropodoidea</taxon>
        <taxon>Pteropodidae</taxon>
        <taxon>Rousettinae</taxon>
        <taxon>Rousettus</taxon>
    </lineage>
</organism>
<evidence type="ECO:0000313" key="2">
    <source>
        <dbReference type="EMBL" id="KAF6410393.1"/>
    </source>
</evidence>
<name>A0A7J8CHK7_ROUAE</name>
<dbReference type="EMBL" id="JACASE010000014">
    <property type="protein sequence ID" value="KAF6410393.1"/>
    <property type="molecule type" value="Genomic_DNA"/>
</dbReference>
<protein>
    <submittedName>
        <fullName evidence="2">Uncharacterized protein</fullName>
    </submittedName>
</protein>
<evidence type="ECO:0000256" key="1">
    <source>
        <dbReference type="SAM" id="MobiDB-lite"/>
    </source>
</evidence>
<feature type="compositionally biased region" description="Basic residues" evidence="1">
    <location>
        <begin position="94"/>
        <end position="106"/>
    </location>
</feature>
<feature type="region of interest" description="Disordered" evidence="1">
    <location>
        <begin position="91"/>
        <end position="145"/>
    </location>
</feature>